<evidence type="ECO:0000256" key="3">
    <source>
        <dbReference type="ARBA" id="ARBA00022438"/>
    </source>
</evidence>
<dbReference type="GO" id="GO:0009653">
    <property type="term" value="P:anatomical structure morphogenesis"/>
    <property type="evidence" value="ECO:0007669"/>
    <property type="project" value="UniProtKB-ARBA"/>
</dbReference>
<dbReference type="PRINTS" id="PR00014">
    <property type="entry name" value="FNTYPEIII"/>
</dbReference>
<evidence type="ECO:0000256" key="11">
    <source>
        <dbReference type="ARBA" id="ARBA00030930"/>
    </source>
</evidence>
<evidence type="ECO:0000256" key="5">
    <source>
        <dbReference type="ARBA" id="ARBA00022737"/>
    </source>
</evidence>
<dbReference type="PANTHER" id="PTHR11963:SF25">
    <property type="entry name" value="CYTOSOL AMINOPEPTIDASE"/>
    <property type="match status" value="1"/>
</dbReference>
<dbReference type="OrthoDB" id="6107607at2759"/>
<dbReference type="Proteomes" id="UP001154114">
    <property type="component" value="Chromosome 1"/>
</dbReference>
<dbReference type="EMBL" id="LR824004">
    <property type="protein sequence ID" value="CAD0194022.1"/>
    <property type="molecule type" value="Genomic_DNA"/>
</dbReference>
<dbReference type="InterPro" id="IPR036179">
    <property type="entry name" value="Ig-like_dom_sf"/>
</dbReference>
<dbReference type="PANTHER" id="PTHR11963">
    <property type="entry name" value="LEUCINE AMINOPEPTIDASE-RELATED"/>
    <property type="match status" value="1"/>
</dbReference>
<dbReference type="InterPro" id="IPR003961">
    <property type="entry name" value="FN3_dom"/>
</dbReference>
<accession>A0A9N8PWU5</accession>
<evidence type="ECO:0000256" key="15">
    <source>
        <dbReference type="ARBA" id="ARBA00047881"/>
    </source>
</evidence>
<evidence type="ECO:0000256" key="8">
    <source>
        <dbReference type="ARBA" id="ARBA00023511"/>
    </source>
</evidence>
<dbReference type="SMART" id="SM00060">
    <property type="entry name" value="FN3"/>
    <property type="match status" value="2"/>
</dbReference>
<dbReference type="Pfam" id="PF00883">
    <property type="entry name" value="Peptidase_M17"/>
    <property type="match status" value="1"/>
</dbReference>
<dbReference type="InterPro" id="IPR007110">
    <property type="entry name" value="Ig-like_dom"/>
</dbReference>
<dbReference type="SMART" id="SM00409">
    <property type="entry name" value="IG"/>
    <property type="match status" value="2"/>
</dbReference>
<comment type="catalytic activity">
    <reaction evidence="8">
        <text>an S-substituted L-cysteinylglycine + H2O = an S-substituted L-cysteine + glycine</text>
        <dbReference type="Rhea" id="RHEA:60444"/>
        <dbReference type="ChEBI" id="CHEBI:15377"/>
        <dbReference type="ChEBI" id="CHEBI:57305"/>
        <dbReference type="ChEBI" id="CHEBI:58717"/>
        <dbReference type="ChEBI" id="CHEBI:143103"/>
        <dbReference type="EC" id="3.4.13.23"/>
    </reaction>
    <physiologicalReaction direction="left-to-right" evidence="8">
        <dbReference type="Rhea" id="RHEA:60445"/>
    </physiologicalReaction>
</comment>
<dbReference type="InterPro" id="IPR003598">
    <property type="entry name" value="Ig_sub2"/>
</dbReference>
<dbReference type="GO" id="GO:0005737">
    <property type="term" value="C:cytoplasm"/>
    <property type="evidence" value="ECO:0007669"/>
    <property type="project" value="InterPro"/>
</dbReference>
<name>A0A9N8PWU5_CHRIL</name>
<feature type="compositionally biased region" description="Acidic residues" evidence="17">
    <location>
        <begin position="690"/>
        <end position="702"/>
    </location>
</feature>
<gene>
    <name evidence="20" type="ORF">CINC_LOCUS318</name>
</gene>
<dbReference type="SUPFAM" id="SSF52949">
    <property type="entry name" value="Macro domain-like"/>
    <property type="match status" value="1"/>
</dbReference>
<keyword evidence="21" id="KW-1185">Reference proteome</keyword>
<keyword evidence="5" id="KW-0677">Repeat</keyword>
<dbReference type="CDD" id="cd00063">
    <property type="entry name" value="FN3"/>
    <property type="match status" value="2"/>
</dbReference>
<feature type="compositionally biased region" description="Basic and acidic residues" evidence="17">
    <location>
        <begin position="997"/>
        <end position="1009"/>
    </location>
</feature>
<dbReference type="FunFam" id="2.60.40.10:FF:000031">
    <property type="entry name" value="Myosin-binding protein C, slow type"/>
    <property type="match status" value="1"/>
</dbReference>
<feature type="compositionally biased region" description="Basic and acidic residues" evidence="17">
    <location>
        <begin position="783"/>
        <end position="836"/>
    </location>
</feature>
<dbReference type="SUPFAM" id="SSF48726">
    <property type="entry name" value="Immunoglobulin"/>
    <property type="match status" value="2"/>
</dbReference>
<evidence type="ECO:0000313" key="20">
    <source>
        <dbReference type="EMBL" id="CAD0194022.1"/>
    </source>
</evidence>
<dbReference type="Pfam" id="PF07679">
    <property type="entry name" value="I-set"/>
    <property type="match status" value="2"/>
</dbReference>
<feature type="region of interest" description="Disordered" evidence="17">
    <location>
        <begin position="907"/>
        <end position="1025"/>
    </location>
</feature>
<feature type="region of interest" description="Disordered" evidence="17">
    <location>
        <begin position="689"/>
        <end position="760"/>
    </location>
</feature>
<dbReference type="Gene3D" id="3.40.630.10">
    <property type="entry name" value="Zn peptidases"/>
    <property type="match status" value="1"/>
</dbReference>
<feature type="region of interest" description="Disordered" evidence="17">
    <location>
        <begin position="779"/>
        <end position="836"/>
    </location>
</feature>
<feature type="compositionally biased region" description="Low complexity" evidence="17">
    <location>
        <begin position="1011"/>
        <end position="1020"/>
    </location>
</feature>
<comment type="catalytic activity">
    <reaction evidence="16">
        <text>L-cysteinylglycine + H2O = L-cysteine + glycine</text>
        <dbReference type="Rhea" id="RHEA:28783"/>
        <dbReference type="ChEBI" id="CHEBI:15377"/>
        <dbReference type="ChEBI" id="CHEBI:35235"/>
        <dbReference type="ChEBI" id="CHEBI:57305"/>
        <dbReference type="ChEBI" id="CHEBI:61694"/>
    </reaction>
    <physiologicalReaction direction="left-to-right" evidence="16">
        <dbReference type="Rhea" id="RHEA:28784"/>
    </physiologicalReaction>
</comment>
<reference evidence="20" key="1">
    <citation type="submission" date="2021-12" db="EMBL/GenBank/DDBJ databases">
        <authorList>
            <person name="King R."/>
        </authorList>
    </citation>
    <scope>NUCLEOTIDE SEQUENCE</scope>
</reference>
<evidence type="ECO:0000256" key="9">
    <source>
        <dbReference type="ARBA" id="ARBA00023625"/>
    </source>
</evidence>
<evidence type="ECO:0000256" key="7">
    <source>
        <dbReference type="ARBA" id="ARBA00023319"/>
    </source>
</evidence>
<organism evidence="20 21">
    <name type="scientific">Chrysodeixis includens</name>
    <name type="common">Soybean looper</name>
    <name type="synonym">Pseudoplusia includens</name>
    <dbReference type="NCBI Taxonomy" id="689277"/>
    <lineage>
        <taxon>Eukaryota</taxon>
        <taxon>Metazoa</taxon>
        <taxon>Ecdysozoa</taxon>
        <taxon>Arthropoda</taxon>
        <taxon>Hexapoda</taxon>
        <taxon>Insecta</taxon>
        <taxon>Pterygota</taxon>
        <taxon>Neoptera</taxon>
        <taxon>Endopterygota</taxon>
        <taxon>Lepidoptera</taxon>
        <taxon>Glossata</taxon>
        <taxon>Ditrysia</taxon>
        <taxon>Noctuoidea</taxon>
        <taxon>Noctuidae</taxon>
        <taxon>Plusiinae</taxon>
        <taxon>Chrysodeixis</taxon>
    </lineage>
</organism>
<keyword evidence="4" id="KW-0645">Protease</keyword>
<feature type="region of interest" description="Disordered" evidence="17">
    <location>
        <begin position="854"/>
        <end position="891"/>
    </location>
</feature>
<protein>
    <recommendedName>
        <fullName evidence="2">Cytosol aminopeptidase</fullName>
        <ecNumber evidence="9">3.4.13.23</ecNumber>
    </recommendedName>
    <alternativeName>
        <fullName evidence="12">Cysteinylglycine-S-conjugate dipeptidase</fullName>
    </alternativeName>
    <alternativeName>
        <fullName evidence="13">Leucine aminopeptidase 3</fullName>
    </alternativeName>
    <alternativeName>
        <fullName evidence="11">Proline aminopeptidase</fullName>
    </alternativeName>
    <alternativeName>
        <fullName evidence="10">Prolyl aminopeptidase</fullName>
    </alternativeName>
</protein>
<evidence type="ECO:0000259" key="18">
    <source>
        <dbReference type="PROSITE" id="PS50835"/>
    </source>
</evidence>
<evidence type="ECO:0000256" key="10">
    <source>
        <dbReference type="ARBA" id="ARBA00029605"/>
    </source>
</evidence>
<feature type="region of interest" description="Disordered" evidence="17">
    <location>
        <begin position="594"/>
        <end position="617"/>
    </location>
</feature>
<evidence type="ECO:0000256" key="12">
    <source>
        <dbReference type="ARBA" id="ARBA00030997"/>
    </source>
</evidence>
<evidence type="ECO:0000256" key="4">
    <source>
        <dbReference type="ARBA" id="ARBA00022670"/>
    </source>
</evidence>
<dbReference type="GO" id="GO:0006508">
    <property type="term" value="P:proteolysis"/>
    <property type="evidence" value="ECO:0007669"/>
    <property type="project" value="UniProtKB-KW"/>
</dbReference>
<feature type="domain" description="Ig-like" evidence="18">
    <location>
        <begin position="276"/>
        <end position="369"/>
    </location>
</feature>
<dbReference type="InterPro" id="IPR036116">
    <property type="entry name" value="FN3_sf"/>
</dbReference>
<dbReference type="CDD" id="cd00096">
    <property type="entry name" value="Ig"/>
    <property type="match status" value="1"/>
</dbReference>
<dbReference type="SMART" id="SM00408">
    <property type="entry name" value="IGc2"/>
    <property type="match status" value="2"/>
</dbReference>
<sequence length="1573" mass="175736">MKTYRSNRSRSHPGARARRCAELFPERGARRGRGRAGAALSVSARAAAAMGNQHSASHYVHKPSKNVRWKTAGRPATPGKPDIVPILSDDEPNSITLRWAPAAHDGGAPLLGYQVECNRLGSPDWIRTAPPVVLRPELVLTGLEPPFRYQFRVAALNAVGRSDYSDLSDVLTVSSDRLPHEPPLFLQHLDDITALENDKTEFRVAFSGIPAPTIAWFKDDYEIFSSRRTAITTSESTSVLVFHQTLPSDEGEIKCTATNRSGHAVTKARLSLEAAPKLRYPRQYEDGLLYEINETVFLKTTIVGKPTPTIEWRHDGQPIVVDDRVEISNTPKFSMLKIHSARRSDRGEYQIHAKNRIGEDTAAFLVTITAPPDPPQRVSVARQVDKSVTLDWEPPEDDGGCRIGNYVVEYYRNGWNVWLKATTSRKTNVTLFDLIEGSEYRFRVKAESPYGMSAPSVESAPVRIPGRPVDMEFLAVESKIINEVLTKEDGAADARVGAPQARADGAGRAAAAAAPAAPLARARPLRQQRVHAEKRQSFQLDLDSLTPPPLSFSAPELSSRCVMPFKALRNAVSSSQLLHELAMARVHKAVAMKEKQTKNKDRPPTHNTDIPYNTSLDRENVKNNHNITESMEDTTETKTKHPDIIIKSDSIENTEYKYNPHQVSMDSETSEHKWQHMSFDEDYTASTVSTDEEYTDDGSLDADLDRRSQYSNEEETYNPRDKMARPSPLKEFIEEEEEEVEEESEPLKPLPLPDPNFVPKPILKRREADIVETKPVTETIQPKIEEKPKSTDYLKIEKPKMFEKSKNTDKQKSEKSEKSKSSEKSEKSKAVEKAKKEDKITLFKKITKLPGQKSFQFPKLLNKKGLDKSEEDLPNDKTKANNKTDKIQDKVSEEGRTVIDYYGNIVKEYGRPKKAPAPMYLKTEDLKEAAEQQQLEETKPENNDENKTISPVQSQGGKPKKTVTKQNNTKPAPVKGKPANSVSKTVKPKSPPAGDKNQLEKKGKAEPPKPAEAQNNAPKKGTQQIVLRKAERATIVIPINYQELEEKAKINVRSAIDYTVDRTDCVPYATPRKVLDPKACAVRDRGLVLGVYLNENVMSDPAILTASGQKYDAEVSGKLWSMLKLTPIPKLGETRVFYDLDPKYAYVAVAGLGNECVTYNQIEQMDETREAIRIAAAAGAKALQPFHPKNIDVESFGNAEAAAEGASLAIWEFKEYKTIKHKTMIPKPNLNLYDDCDFDSWKIGKYKAEAQNLARYLQELPANILSPTKFAKIAVDLLCDLDINVEIKTKGWAQKHEMAGFVSIGKSSIQPPLYVEISYYGADECTRPIVMIGKGVTFNSGSLDLKSPGDLKYMKGDMAGAACVVAITRAAARLKLPVNIRGILPLCELMPNGNSPKFGDVVCNATEKSIRIRMPSREGRLLIADSLVYARNFWPKFIIDIGTMSKELLYFLGGAACACYTNSDDLFQQLEAASCYTGDRVWRMPLWKFYEDRVRNCKSADVGNTGLERYGDSANCAAFLKQFIHDSQWAHLDTYNVSYTKGNDYLYLNRGMTGRPTRTVIELLNQMVAKSKL</sequence>
<evidence type="ECO:0000259" key="19">
    <source>
        <dbReference type="PROSITE" id="PS50853"/>
    </source>
</evidence>
<keyword evidence="7" id="KW-0393">Immunoglobulin domain</keyword>
<dbReference type="SUPFAM" id="SSF53187">
    <property type="entry name" value="Zn-dependent exopeptidases"/>
    <property type="match status" value="1"/>
</dbReference>
<dbReference type="InterPro" id="IPR013783">
    <property type="entry name" value="Ig-like_fold"/>
</dbReference>
<dbReference type="GO" id="GO:0070006">
    <property type="term" value="F:metalloaminopeptidase activity"/>
    <property type="evidence" value="ECO:0007669"/>
    <property type="project" value="InterPro"/>
</dbReference>
<evidence type="ECO:0000256" key="17">
    <source>
        <dbReference type="SAM" id="MobiDB-lite"/>
    </source>
</evidence>
<feature type="domain" description="Fibronectin type-III" evidence="19">
    <location>
        <begin position="77"/>
        <end position="176"/>
    </location>
</feature>
<dbReference type="PROSITE" id="PS50853">
    <property type="entry name" value="FN3"/>
    <property type="match status" value="2"/>
</dbReference>
<dbReference type="PROSITE" id="PS50835">
    <property type="entry name" value="IG_LIKE"/>
    <property type="match status" value="2"/>
</dbReference>
<feature type="compositionally biased region" description="Basic and acidic residues" evidence="17">
    <location>
        <begin position="922"/>
        <end position="947"/>
    </location>
</feature>
<dbReference type="SUPFAM" id="SSF49265">
    <property type="entry name" value="Fibronectin type III"/>
    <property type="match status" value="1"/>
</dbReference>
<evidence type="ECO:0000256" key="6">
    <source>
        <dbReference type="ARBA" id="ARBA00022801"/>
    </source>
</evidence>
<keyword evidence="6" id="KW-0378">Hydrolase</keyword>
<keyword evidence="3" id="KW-0031">Aminopeptidase</keyword>
<comment type="similarity">
    <text evidence="1">Belongs to the peptidase M17 family.</text>
</comment>
<dbReference type="Gene3D" id="2.60.40.10">
    <property type="entry name" value="Immunoglobulins"/>
    <property type="match status" value="4"/>
</dbReference>
<dbReference type="FunFam" id="2.60.40.10:FF:000612">
    <property type="entry name" value="palladin isoform X1"/>
    <property type="match status" value="1"/>
</dbReference>
<feature type="compositionally biased region" description="Polar residues" evidence="17">
    <location>
        <begin position="605"/>
        <end position="615"/>
    </location>
</feature>
<evidence type="ECO:0000313" key="21">
    <source>
        <dbReference type="Proteomes" id="UP001154114"/>
    </source>
</evidence>
<evidence type="ECO:0000256" key="16">
    <source>
        <dbReference type="ARBA" id="ARBA00049107"/>
    </source>
</evidence>
<feature type="domain" description="Ig-like" evidence="18">
    <location>
        <begin position="182"/>
        <end position="271"/>
    </location>
</feature>
<proteinExistence type="inferred from homology"/>
<dbReference type="InterPro" id="IPR008283">
    <property type="entry name" value="Peptidase_M17_N"/>
</dbReference>
<dbReference type="GO" id="GO:0030154">
    <property type="term" value="P:cell differentiation"/>
    <property type="evidence" value="ECO:0007669"/>
    <property type="project" value="UniProtKB-ARBA"/>
</dbReference>
<dbReference type="EC" id="3.4.13.23" evidence="9"/>
<feature type="domain" description="Fibronectin type-III" evidence="19">
    <location>
        <begin position="371"/>
        <end position="467"/>
    </location>
</feature>
<dbReference type="InterPro" id="IPR000819">
    <property type="entry name" value="Peptidase_M17_C"/>
</dbReference>
<dbReference type="InterPro" id="IPR013098">
    <property type="entry name" value="Ig_I-set"/>
</dbReference>
<comment type="catalytic activity">
    <reaction evidence="15">
        <text>S-benzyl-L-cysteinylglycine + H2O = S-benzyl-L-cysteine + glycine</text>
        <dbReference type="Rhea" id="RHEA:62568"/>
        <dbReference type="ChEBI" id="CHEBI:15377"/>
        <dbReference type="ChEBI" id="CHEBI:57305"/>
        <dbReference type="ChEBI" id="CHEBI:145802"/>
        <dbReference type="ChEBI" id="CHEBI:145803"/>
    </reaction>
    <physiologicalReaction direction="left-to-right" evidence="15">
        <dbReference type="Rhea" id="RHEA:62569"/>
    </physiologicalReaction>
</comment>
<feature type="compositionally biased region" description="Pro residues" evidence="17">
    <location>
        <begin position="748"/>
        <end position="758"/>
    </location>
</feature>
<dbReference type="GO" id="GO:0030145">
    <property type="term" value="F:manganese ion binding"/>
    <property type="evidence" value="ECO:0007669"/>
    <property type="project" value="InterPro"/>
</dbReference>
<feature type="region of interest" description="Disordered" evidence="17">
    <location>
        <begin position="506"/>
        <end position="537"/>
    </location>
</feature>
<feature type="compositionally biased region" description="Low complexity" evidence="17">
    <location>
        <begin position="506"/>
        <end position="522"/>
    </location>
</feature>
<dbReference type="InterPro" id="IPR011356">
    <property type="entry name" value="Leucine_aapep/pepB"/>
</dbReference>
<evidence type="ECO:0000256" key="2">
    <source>
        <dbReference type="ARBA" id="ARBA00014190"/>
    </source>
</evidence>
<evidence type="ECO:0000256" key="14">
    <source>
        <dbReference type="ARBA" id="ARBA00045966"/>
    </source>
</evidence>
<evidence type="ECO:0000256" key="1">
    <source>
        <dbReference type="ARBA" id="ARBA00009528"/>
    </source>
</evidence>
<dbReference type="InterPro" id="IPR043472">
    <property type="entry name" value="Macro_dom-like"/>
</dbReference>
<dbReference type="PRINTS" id="PR00481">
    <property type="entry name" value="LAMNOPPTDASE"/>
</dbReference>
<dbReference type="Pfam" id="PF02789">
    <property type="entry name" value="Peptidase_M17_N"/>
    <property type="match status" value="1"/>
</dbReference>
<evidence type="ECO:0000256" key="13">
    <source>
        <dbReference type="ARBA" id="ARBA00031564"/>
    </source>
</evidence>
<dbReference type="InterPro" id="IPR003599">
    <property type="entry name" value="Ig_sub"/>
</dbReference>
<feature type="compositionally biased region" description="Acidic residues" evidence="17">
    <location>
        <begin position="733"/>
        <end position="744"/>
    </location>
</feature>
<dbReference type="Gene3D" id="3.40.220.10">
    <property type="entry name" value="Leucine Aminopeptidase, subunit E, domain 1"/>
    <property type="match status" value="1"/>
</dbReference>
<feature type="region of interest" description="Disordered" evidence="17">
    <location>
        <begin position="67"/>
        <end position="87"/>
    </location>
</feature>
<dbReference type="Pfam" id="PF00041">
    <property type="entry name" value="fn3"/>
    <property type="match status" value="2"/>
</dbReference>
<comment type="function">
    <text evidence="14">Cytosolic metallopeptidase that catalyzes the removal of unsubstituted N-terminal hydrophobic amino acids from various peptides. The presence of Zn(2+) ions is essential for the peptidase activity, and the association with other cofactors can modulate the substrate spectificity of the enzyme. For instance, in the presence of Mn(2+), it displays a specific Cys-Gly hydrolyzing activity of Cys-Gly-S-conjugates. Involved in the metabolism of glutathione and in the degradation of glutathione S-conjugates, which may play a role in the control of the cell redox status.</text>
</comment>
<feature type="compositionally biased region" description="Basic and acidic residues" evidence="17">
    <location>
        <begin position="594"/>
        <end position="604"/>
    </location>
</feature>
<feature type="compositionally biased region" description="Basic and acidic residues" evidence="17">
    <location>
        <begin position="874"/>
        <end position="891"/>
    </location>
</feature>